<evidence type="ECO:0000313" key="2">
    <source>
        <dbReference type="Proteomes" id="UP000253934"/>
    </source>
</evidence>
<evidence type="ECO:0008006" key="3">
    <source>
        <dbReference type="Google" id="ProtNLM"/>
    </source>
</evidence>
<proteinExistence type="predicted"/>
<reference evidence="1" key="1">
    <citation type="submission" date="2018-04" db="EMBL/GenBank/DDBJ databases">
        <title>Draft genome sequence of the Candidatus Spirobacillus cienkowskii, a pathogen of freshwater Daphnia species, reconstructed from hemolymph metagenomic reads.</title>
        <authorList>
            <person name="Bresciani L."/>
            <person name="Lemos L.N."/>
            <person name="Wale N."/>
            <person name="Lin J.Y."/>
            <person name="Fernandes G.R."/>
            <person name="Duffy M.A."/>
            <person name="Rodrigues J.M."/>
        </authorList>
    </citation>
    <scope>NUCLEOTIDE SEQUENCE [LARGE SCALE GENOMIC DNA]</scope>
    <source>
        <strain evidence="1">Binning01</strain>
    </source>
</reference>
<keyword evidence="2" id="KW-1185">Reference proteome</keyword>
<dbReference type="Proteomes" id="UP000253934">
    <property type="component" value="Unassembled WGS sequence"/>
</dbReference>
<evidence type="ECO:0000313" key="1">
    <source>
        <dbReference type="EMBL" id="RDB36733.1"/>
    </source>
</evidence>
<dbReference type="AlphaFoldDB" id="A0A369KYC8"/>
<gene>
    <name evidence="1" type="ORF">DCC88_03595</name>
</gene>
<accession>A0A369KYC8</accession>
<organism evidence="1 2">
    <name type="scientific">Spirobacillus cienkowskii</name>
    <dbReference type="NCBI Taxonomy" id="495820"/>
    <lineage>
        <taxon>Bacteria</taxon>
        <taxon>Pseudomonadati</taxon>
        <taxon>Bdellovibrionota</taxon>
        <taxon>Oligoflexia</taxon>
        <taxon>Silvanigrellales</taxon>
        <taxon>Spirobacillus</taxon>
    </lineage>
</organism>
<name>A0A369KYC8_9BACT</name>
<dbReference type="EMBL" id="QOVW01000034">
    <property type="protein sequence ID" value="RDB36733.1"/>
    <property type="molecule type" value="Genomic_DNA"/>
</dbReference>
<sequence>MELTIRHLNKKLSNEKFKELASVALKKGVRMCGSICALERKSGISRQTLTNIAKGKSCSHTTRLKLEAFVEEVEQKKIKPFKGAKL</sequence>
<comment type="caution">
    <text evidence="1">The sequence shown here is derived from an EMBL/GenBank/DDBJ whole genome shotgun (WGS) entry which is preliminary data.</text>
</comment>
<protein>
    <recommendedName>
        <fullName evidence="3">XRE family transcriptional regulator</fullName>
    </recommendedName>
</protein>